<proteinExistence type="inferred from homology"/>
<comment type="similarity">
    <text evidence="2">Belongs to the glycerophosphoryl diester phosphodiesterase family.</text>
</comment>
<sequence length="553" mass="62626">MVKFGRHLQFFLEFEQPAEEHHYVVPYNDLREYITHRTHIEFECEWRNSLRASSDDYVRSTTQMWHRIFRAVACHPESRGATQDIAIRLYVSLMGTHDARELLRFMKSILSVAVMNSEALRKLVKKFDKSSKVRCIDGESVDDDSFALSSTLLPEVYSSIFTTGQASLRTCIDQIRALLDEDDDDSVLYGSLPSQNEDERAVRKRADELSWLHKMISSLPETNCNRLVAHRGFHSIKDRSDRRPLENSLSAYEAAWTAGVGLCECDVALTKDEKIVLAHDEDFSRLALNSSHVNAKRLVRDLTMKEIIALTFKSGTRPPLLIDVLRSACAIGGHAKLIIEIKAGNTEMTAALARMLKRHPDLAAHVEAIMSFDLWAMHKLKMELEEIFHSHHHDSNSSIEEEKKSGDCKESDSLYNPSTPPMPKLLLLTVADQPKRSYELWLNITGDLTPLTDQWLVSSTGGVTRSLDGVYLRYQKDMHSPAGISALKKLREQGYVVGVWCLASEDPDDYKTLDFLGNECGVNYYNTDLPRSFAKSSSSLKSIRSSSSMTNEE</sequence>
<organism evidence="11">
    <name type="scientific">Ditylum brightwellii</name>
    <dbReference type="NCBI Taxonomy" id="49249"/>
    <lineage>
        <taxon>Eukaryota</taxon>
        <taxon>Sar</taxon>
        <taxon>Stramenopiles</taxon>
        <taxon>Ochrophyta</taxon>
        <taxon>Bacillariophyta</taxon>
        <taxon>Mediophyceae</taxon>
        <taxon>Lithodesmiophycidae</taxon>
        <taxon>Lithodesmiales</taxon>
        <taxon>Lithodesmiaceae</taxon>
        <taxon>Ditylum</taxon>
    </lineage>
</organism>
<dbReference type="Pfam" id="PF03009">
    <property type="entry name" value="GDPD"/>
    <property type="match status" value="1"/>
</dbReference>
<dbReference type="InterPro" id="IPR017946">
    <property type="entry name" value="PLC-like_Pdiesterase_TIM-brl"/>
</dbReference>
<dbReference type="AlphaFoldDB" id="A0A6V2A5L0"/>
<reference evidence="11" key="1">
    <citation type="submission" date="2021-01" db="EMBL/GenBank/DDBJ databases">
        <authorList>
            <person name="Corre E."/>
            <person name="Pelletier E."/>
            <person name="Niang G."/>
            <person name="Scheremetjew M."/>
            <person name="Finn R."/>
            <person name="Kale V."/>
            <person name="Holt S."/>
            <person name="Cochrane G."/>
            <person name="Meng A."/>
            <person name="Brown T."/>
            <person name="Cohen L."/>
        </authorList>
    </citation>
    <scope>NUCLEOTIDE SEQUENCE</scope>
    <source>
        <strain evidence="11">GSO104</strain>
    </source>
</reference>
<dbReference type="EMBL" id="HBNS01000529">
    <property type="protein sequence ID" value="CAE4578610.1"/>
    <property type="molecule type" value="Transcribed_RNA"/>
</dbReference>
<dbReference type="InterPro" id="IPR052271">
    <property type="entry name" value="GDPD-Related"/>
</dbReference>
<evidence type="ECO:0000256" key="8">
    <source>
        <dbReference type="SAM" id="MobiDB-lite"/>
    </source>
</evidence>
<evidence type="ECO:0000313" key="10">
    <source>
        <dbReference type="EMBL" id="CAE4578610.1"/>
    </source>
</evidence>
<dbReference type="GO" id="GO:0016020">
    <property type="term" value="C:membrane"/>
    <property type="evidence" value="ECO:0007669"/>
    <property type="project" value="UniProtKB-SubCell"/>
</dbReference>
<comment type="subcellular location">
    <subcellularLocation>
        <location evidence="1">Membrane</location>
    </subcellularLocation>
</comment>
<accession>A0A6V2A5L0</accession>
<keyword evidence="3" id="KW-0812">Transmembrane</keyword>
<evidence type="ECO:0000313" key="11">
    <source>
        <dbReference type="EMBL" id="CAE4578614.1"/>
    </source>
</evidence>
<dbReference type="PROSITE" id="PS51704">
    <property type="entry name" value="GP_PDE"/>
    <property type="match status" value="1"/>
</dbReference>
<evidence type="ECO:0000256" key="2">
    <source>
        <dbReference type="ARBA" id="ARBA00007277"/>
    </source>
</evidence>
<dbReference type="PANTHER" id="PTHR42758">
    <property type="entry name" value="PHOSPHATIDYLGLYCEROL PHOSPHOLIPASE C"/>
    <property type="match status" value="1"/>
</dbReference>
<keyword evidence="7" id="KW-0472">Membrane</keyword>
<dbReference type="EMBL" id="HBNS01000530">
    <property type="protein sequence ID" value="CAE4578614.1"/>
    <property type="molecule type" value="Transcribed_RNA"/>
</dbReference>
<evidence type="ECO:0000256" key="6">
    <source>
        <dbReference type="ARBA" id="ARBA00023098"/>
    </source>
</evidence>
<evidence type="ECO:0000256" key="5">
    <source>
        <dbReference type="ARBA" id="ARBA00022989"/>
    </source>
</evidence>
<evidence type="ECO:0000256" key="1">
    <source>
        <dbReference type="ARBA" id="ARBA00004370"/>
    </source>
</evidence>
<keyword evidence="5" id="KW-1133">Transmembrane helix</keyword>
<feature type="domain" description="GP-PDE" evidence="9">
    <location>
        <begin position="225"/>
        <end position="537"/>
    </location>
</feature>
<feature type="compositionally biased region" description="Basic and acidic residues" evidence="8">
    <location>
        <begin position="391"/>
        <end position="412"/>
    </location>
</feature>
<keyword evidence="6" id="KW-0443">Lipid metabolism</keyword>
<evidence type="ECO:0000256" key="3">
    <source>
        <dbReference type="ARBA" id="ARBA00022692"/>
    </source>
</evidence>
<dbReference type="PANTHER" id="PTHR42758:SF2">
    <property type="entry name" value="PHOSPHATIDYLGLYCEROL PHOSPHOLIPASE C"/>
    <property type="match status" value="1"/>
</dbReference>
<dbReference type="GO" id="GO:0046475">
    <property type="term" value="P:glycerophospholipid catabolic process"/>
    <property type="evidence" value="ECO:0007669"/>
    <property type="project" value="TreeGrafter"/>
</dbReference>
<keyword evidence="4" id="KW-0378">Hydrolase</keyword>
<dbReference type="InterPro" id="IPR030395">
    <property type="entry name" value="GP_PDE_dom"/>
</dbReference>
<evidence type="ECO:0000256" key="7">
    <source>
        <dbReference type="ARBA" id="ARBA00023136"/>
    </source>
</evidence>
<name>A0A6V2A5L0_9STRA</name>
<dbReference type="GO" id="GO:0008081">
    <property type="term" value="F:phosphoric diester hydrolase activity"/>
    <property type="evidence" value="ECO:0007669"/>
    <property type="project" value="InterPro"/>
</dbReference>
<protein>
    <recommendedName>
        <fullName evidence="9">GP-PDE domain-containing protein</fullName>
    </recommendedName>
</protein>
<evidence type="ECO:0000256" key="4">
    <source>
        <dbReference type="ARBA" id="ARBA00022801"/>
    </source>
</evidence>
<feature type="region of interest" description="Disordered" evidence="8">
    <location>
        <begin position="391"/>
        <end position="420"/>
    </location>
</feature>
<gene>
    <name evidence="10" type="ORF">DBRI00130_LOCUS422</name>
    <name evidence="11" type="ORF">DBRI00130_LOCUS423</name>
</gene>
<dbReference type="GO" id="GO:0005737">
    <property type="term" value="C:cytoplasm"/>
    <property type="evidence" value="ECO:0007669"/>
    <property type="project" value="UniProtKB-ARBA"/>
</dbReference>
<dbReference type="SUPFAM" id="SSF51695">
    <property type="entry name" value="PLC-like phosphodiesterases"/>
    <property type="match status" value="1"/>
</dbReference>
<evidence type="ECO:0000259" key="9">
    <source>
        <dbReference type="PROSITE" id="PS51704"/>
    </source>
</evidence>
<dbReference type="Gene3D" id="3.20.20.190">
    <property type="entry name" value="Phosphatidylinositol (PI) phosphodiesterase"/>
    <property type="match status" value="1"/>
</dbReference>